<gene>
    <name evidence="3" type="ORF">HNP84_001631</name>
</gene>
<evidence type="ECO:0000256" key="1">
    <source>
        <dbReference type="SAM" id="Phobius"/>
    </source>
</evidence>
<dbReference type="InterPro" id="IPR025889">
    <property type="entry name" value="GSP17M-like_dom"/>
</dbReference>
<keyword evidence="1" id="KW-0472">Membrane</keyword>
<feature type="transmembrane region" description="Helical" evidence="1">
    <location>
        <begin position="35"/>
        <end position="52"/>
    </location>
</feature>
<evidence type="ECO:0000313" key="4">
    <source>
        <dbReference type="Proteomes" id="UP000578449"/>
    </source>
</evidence>
<proteinExistence type="predicted"/>
<name>A0A840NWM1_9ACTN</name>
<comment type="caution">
    <text evidence="3">The sequence shown here is derived from an EMBL/GenBank/DDBJ whole genome shotgun (WGS) entry which is preliminary data.</text>
</comment>
<feature type="transmembrane region" description="Helical" evidence="1">
    <location>
        <begin position="92"/>
        <end position="114"/>
    </location>
</feature>
<accession>A0A840NWM1</accession>
<evidence type="ECO:0000313" key="3">
    <source>
        <dbReference type="EMBL" id="MBB5131918.1"/>
    </source>
</evidence>
<organism evidence="3 4">
    <name type="scientific">Thermocatellispora tengchongensis</name>
    <dbReference type="NCBI Taxonomy" id="1073253"/>
    <lineage>
        <taxon>Bacteria</taxon>
        <taxon>Bacillati</taxon>
        <taxon>Actinomycetota</taxon>
        <taxon>Actinomycetes</taxon>
        <taxon>Streptosporangiales</taxon>
        <taxon>Streptosporangiaceae</taxon>
        <taxon>Thermocatellispora</taxon>
    </lineage>
</organism>
<reference evidence="3 4" key="1">
    <citation type="submission" date="2020-08" db="EMBL/GenBank/DDBJ databases">
        <title>Genomic Encyclopedia of Type Strains, Phase IV (KMG-IV): sequencing the most valuable type-strain genomes for metagenomic binning, comparative biology and taxonomic classification.</title>
        <authorList>
            <person name="Goeker M."/>
        </authorList>
    </citation>
    <scope>NUCLEOTIDE SEQUENCE [LARGE SCALE GENOMIC DNA]</scope>
    <source>
        <strain evidence="3 4">DSM 45615</strain>
    </source>
</reference>
<keyword evidence="4" id="KW-1185">Reference proteome</keyword>
<protein>
    <recommendedName>
        <fullName evidence="2">General stress protein 17M-like domain-containing protein</fullName>
    </recommendedName>
</protein>
<dbReference type="Proteomes" id="UP000578449">
    <property type="component" value="Unassembled WGS sequence"/>
</dbReference>
<feature type="domain" description="General stress protein 17M-like" evidence="2">
    <location>
        <begin position="16"/>
        <end position="89"/>
    </location>
</feature>
<dbReference type="AlphaFoldDB" id="A0A840NWM1"/>
<dbReference type="RefSeq" id="WP_221335977.1">
    <property type="nucleotide sequence ID" value="NZ_BAABIX010000028.1"/>
</dbReference>
<sequence>MPTLPYGAVMSDHERLGTYDTYAEAQKEVDYLSDHGFPVGGTIIVGVGLRLVERVLARMTYLRAAGRGALAGAWFGLLIGLFFGLFSPVPRSWAALVIWGLVWGAIAGAIAGLVSHAISGGERDFVSTSGLVAEKYEVLVDSAHAEQARALLLR</sequence>
<evidence type="ECO:0000259" key="2">
    <source>
        <dbReference type="Pfam" id="PF11181"/>
    </source>
</evidence>
<dbReference type="Pfam" id="PF11181">
    <property type="entry name" value="YflT"/>
    <property type="match status" value="1"/>
</dbReference>
<keyword evidence="1" id="KW-1133">Transmembrane helix</keyword>
<keyword evidence="1" id="KW-0812">Transmembrane</keyword>
<dbReference type="EMBL" id="JACHGN010000003">
    <property type="protein sequence ID" value="MBB5131918.1"/>
    <property type="molecule type" value="Genomic_DNA"/>
</dbReference>
<feature type="transmembrane region" description="Helical" evidence="1">
    <location>
        <begin position="64"/>
        <end position="86"/>
    </location>
</feature>